<gene>
    <name evidence="4" type="ORF">BECKDK2373C_GA0170839_104913</name>
</gene>
<dbReference type="AlphaFoldDB" id="A0A450SNY8"/>
<organism evidence="4">
    <name type="scientific">Candidatus Kentrum sp. DK</name>
    <dbReference type="NCBI Taxonomy" id="2126562"/>
    <lineage>
        <taxon>Bacteria</taxon>
        <taxon>Pseudomonadati</taxon>
        <taxon>Pseudomonadota</taxon>
        <taxon>Gammaproteobacteria</taxon>
        <taxon>Candidatus Kentrum</taxon>
    </lineage>
</organism>
<dbReference type="InterPro" id="IPR001584">
    <property type="entry name" value="Integrase_cat-core"/>
</dbReference>
<sequence>MTVTKQQIETYLSRRQSGARQVTAAARAGFSDRTGRRIDKEKRGGKRKRHWRTRRDPFGGVWEEILTPLLEEYPKFSASGLLAHLQEHFPGQYPDGQLRTLQRRVRAWRARYGPEREVMFRQRREIGRLGLSDFTELKGVAITIRGAVLRHRFYHFRLAFSGWEYAKVVLGGESFSALAEGLREALERLGGAPIEHRTDSLTAAYRNLTPIEAADVTHRYEALCRHYGMTPTRNNGGRGHENGTIEASHGHLKRRVREALVVRGSRDFDSLIDYQSFIDRVVGKANDRKRALIAAECAILKPLPQTQADDYTELFARVTTSSTIGVRKVVYSVPSRLIGQRLRVHLYDARLVCYLDTAHVIDLPRVYPHKDKEHVTRRIDYRHLIHGLAKKPMAFYGAELRDDILPNETWRAIWRKMEEALSPRQACRLMVGALKLAADHDCGQAIAEFLLTEAATDRFPSPAELRRRFGAPPA</sequence>
<reference evidence="4" key="1">
    <citation type="submission" date="2019-02" db="EMBL/GenBank/DDBJ databases">
        <authorList>
            <person name="Gruber-Vodicka R. H."/>
            <person name="Seah K. B. B."/>
        </authorList>
    </citation>
    <scope>NUCLEOTIDE SEQUENCE</scope>
    <source>
        <strain evidence="4">BECK_DK161</strain>
    </source>
</reference>
<dbReference type="InterPro" id="IPR036397">
    <property type="entry name" value="RNaseH_sf"/>
</dbReference>
<dbReference type="NCBIfam" id="NF033546">
    <property type="entry name" value="transpos_IS21"/>
    <property type="match status" value="1"/>
</dbReference>
<evidence type="ECO:0000256" key="1">
    <source>
        <dbReference type="ARBA" id="ARBA00009277"/>
    </source>
</evidence>
<name>A0A450SNY8_9GAMM</name>
<proteinExistence type="inferred from homology"/>
<feature type="compositionally biased region" description="Basic and acidic residues" evidence="2">
    <location>
        <begin position="33"/>
        <end position="42"/>
    </location>
</feature>
<evidence type="ECO:0000259" key="3">
    <source>
        <dbReference type="PROSITE" id="PS50994"/>
    </source>
</evidence>
<dbReference type="EMBL" id="CAADEY010000049">
    <property type="protein sequence ID" value="VFJ55545.1"/>
    <property type="molecule type" value="Genomic_DNA"/>
</dbReference>
<dbReference type="PANTHER" id="PTHR35004:SF7">
    <property type="entry name" value="INTEGRASE PROTEIN"/>
    <property type="match status" value="1"/>
</dbReference>
<accession>A0A450SNY8</accession>
<dbReference type="InterPro" id="IPR054353">
    <property type="entry name" value="IstA-like_C"/>
</dbReference>
<feature type="domain" description="Integrase catalytic" evidence="3">
    <location>
        <begin position="121"/>
        <end position="310"/>
    </location>
</feature>
<feature type="region of interest" description="Disordered" evidence="2">
    <location>
        <begin position="23"/>
        <end position="50"/>
    </location>
</feature>
<dbReference type="GO" id="GO:0003676">
    <property type="term" value="F:nucleic acid binding"/>
    <property type="evidence" value="ECO:0007669"/>
    <property type="project" value="InterPro"/>
</dbReference>
<evidence type="ECO:0000313" key="4">
    <source>
        <dbReference type="EMBL" id="VFJ55545.1"/>
    </source>
</evidence>
<comment type="similarity">
    <text evidence="1">Belongs to the transposase IS21/IS408/IS1162 family.</text>
</comment>
<protein>
    <submittedName>
        <fullName evidence="4">Integrase core domain-containing protein</fullName>
    </submittedName>
</protein>
<dbReference type="Gene3D" id="3.30.420.10">
    <property type="entry name" value="Ribonuclease H-like superfamily/Ribonuclease H"/>
    <property type="match status" value="1"/>
</dbReference>
<dbReference type="PANTHER" id="PTHR35004">
    <property type="entry name" value="TRANSPOSASE RV3428C-RELATED"/>
    <property type="match status" value="1"/>
</dbReference>
<dbReference type="SUPFAM" id="SSF53098">
    <property type="entry name" value="Ribonuclease H-like"/>
    <property type="match status" value="1"/>
</dbReference>
<dbReference type="GO" id="GO:0015074">
    <property type="term" value="P:DNA integration"/>
    <property type="evidence" value="ECO:0007669"/>
    <property type="project" value="InterPro"/>
</dbReference>
<dbReference type="InterPro" id="IPR012337">
    <property type="entry name" value="RNaseH-like_sf"/>
</dbReference>
<evidence type="ECO:0000256" key="2">
    <source>
        <dbReference type="SAM" id="MobiDB-lite"/>
    </source>
</evidence>
<dbReference type="PROSITE" id="PS50994">
    <property type="entry name" value="INTEGRASE"/>
    <property type="match status" value="1"/>
</dbReference>
<dbReference type="Pfam" id="PF22483">
    <property type="entry name" value="Mu-transpos_C_2"/>
    <property type="match status" value="1"/>
</dbReference>